<evidence type="ECO:0000256" key="1">
    <source>
        <dbReference type="SAM" id="MobiDB-lite"/>
    </source>
</evidence>
<accession>A0A7J7YX58</accession>
<evidence type="ECO:0000313" key="3">
    <source>
        <dbReference type="Proteomes" id="UP000558488"/>
    </source>
</evidence>
<dbReference type="EMBL" id="JACAGB010000004">
    <property type="protein sequence ID" value="KAF6366532.1"/>
    <property type="molecule type" value="Genomic_DNA"/>
</dbReference>
<proteinExistence type="predicted"/>
<sequence>MSPAPSTVPDPEPGPGNVYWVHEKSRNTPHTIEPTCHKQRSREQITEKVIQTVPLGFRTLSPALCSPVFQRDHAFKGCNLFIRALQLSCMLHIFILGPCKDSFSLKNEISNIDYKKPWGDGWLIGGSSSDTKNHGFNSQSGHVPRLRVQSPEGTRAGGSPSMFLSQAHVFLSLPSSLSKINKHILW</sequence>
<evidence type="ECO:0000313" key="2">
    <source>
        <dbReference type="EMBL" id="KAF6366532.1"/>
    </source>
</evidence>
<keyword evidence="3" id="KW-1185">Reference proteome</keyword>
<protein>
    <submittedName>
        <fullName evidence="2">Uncharacterized protein</fullName>
    </submittedName>
</protein>
<comment type="caution">
    <text evidence="2">The sequence shown here is derived from an EMBL/GenBank/DDBJ whole genome shotgun (WGS) entry which is preliminary data.</text>
</comment>
<organism evidence="2 3">
    <name type="scientific">Pipistrellus kuhlii</name>
    <name type="common">Kuhl's pipistrelle</name>
    <dbReference type="NCBI Taxonomy" id="59472"/>
    <lineage>
        <taxon>Eukaryota</taxon>
        <taxon>Metazoa</taxon>
        <taxon>Chordata</taxon>
        <taxon>Craniata</taxon>
        <taxon>Vertebrata</taxon>
        <taxon>Euteleostomi</taxon>
        <taxon>Mammalia</taxon>
        <taxon>Eutheria</taxon>
        <taxon>Laurasiatheria</taxon>
        <taxon>Chiroptera</taxon>
        <taxon>Yangochiroptera</taxon>
        <taxon>Vespertilionidae</taxon>
        <taxon>Pipistrellus</taxon>
    </lineage>
</organism>
<gene>
    <name evidence="2" type="ORF">mPipKuh1_009934</name>
</gene>
<reference evidence="2 3" key="1">
    <citation type="journal article" date="2020" name="Nature">
        <title>Six reference-quality genomes reveal evolution of bat adaptations.</title>
        <authorList>
            <person name="Jebb D."/>
            <person name="Huang Z."/>
            <person name="Pippel M."/>
            <person name="Hughes G.M."/>
            <person name="Lavrichenko K."/>
            <person name="Devanna P."/>
            <person name="Winkler S."/>
            <person name="Jermiin L.S."/>
            <person name="Skirmuntt E.C."/>
            <person name="Katzourakis A."/>
            <person name="Burkitt-Gray L."/>
            <person name="Ray D.A."/>
            <person name="Sullivan K.A.M."/>
            <person name="Roscito J.G."/>
            <person name="Kirilenko B.M."/>
            <person name="Davalos L.M."/>
            <person name="Corthals A.P."/>
            <person name="Power M.L."/>
            <person name="Jones G."/>
            <person name="Ransome R.D."/>
            <person name="Dechmann D.K.N."/>
            <person name="Locatelli A.G."/>
            <person name="Puechmaille S.J."/>
            <person name="Fedrigo O."/>
            <person name="Jarvis E.D."/>
            <person name="Hiller M."/>
            <person name="Vernes S.C."/>
            <person name="Myers E.W."/>
            <person name="Teeling E.C."/>
        </authorList>
    </citation>
    <scope>NUCLEOTIDE SEQUENCE [LARGE SCALE GENOMIC DNA]</scope>
    <source>
        <strain evidence="2">MPipKuh1</strain>
        <tissue evidence="2">Flight muscle</tissue>
    </source>
</reference>
<dbReference type="AlphaFoldDB" id="A0A7J7YX58"/>
<name>A0A7J7YX58_PIPKU</name>
<dbReference type="Proteomes" id="UP000558488">
    <property type="component" value="Unassembled WGS sequence"/>
</dbReference>
<feature type="region of interest" description="Disordered" evidence="1">
    <location>
        <begin position="134"/>
        <end position="158"/>
    </location>
</feature>